<feature type="region of interest" description="Disordered" evidence="1">
    <location>
        <begin position="1"/>
        <end position="110"/>
    </location>
</feature>
<name>A0A841AH06_9MICO</name>
<dbReference type="Proteomes" id="UP000588158">
    <property type="component" value="Unassembled WGS sequence"/>
</dbReference>
<sequence length="411" mass="43193">MGTDPTGQEDRRPPSDGTDSYATDSRAADAYTTDAAVTGAPRAEEPRTEQLARQEPPTEELRVQETPTREFRAVDPSAQERATDHERAEHQQFAPQRTYEPAPATTPIPVRPRHGSSWLARLITAVYALLVTPLGLVLLGYGADGWFPVARMPADLRTSATAFLGTPEGVQATVLLGIGALLLVSVVVTGLASSAGLMLVSLLAVGAIALSAMPMLLIDGMRMLPGLFPMEVTTLVYTALPQLLLPLMGGFGVALCVARRRPAAGAAPALLGLVALPVLLLLGAGMLLYGHSENAVLSMVTFTAQTTPLLAGLVIAGAVVLWVTAALTRFSPWAMLLPALVLLGATAALFVPGLLTSIPWIWQSYTGSIVVYFLITGGGLAVAAVMLVHTLVLAAVRAGSRRRIRKASPAF</sequence>
<feature type="compositionally biased region" description="Basic and acidic residues" evidence="1">
    <location>
        <begin position="42"/>
        <end position="52"/>
    </location>
</feature>
<feature type="transmembrane region" description="Helical" evidence="2">
    <location>
        <begin position="369"/>
        <end position="396"/>
    </location>
</feature>
<dbReference type="RefSeq" id="WP_184326409.1">
    <property type="nucleotide sequence ID" value="NZ_JACHLZ010000001.1"/>
</dbReference>
<feature type="compositionally biased region" description="Low complexity" evidence="1">
    <location>
        <begin position="18"/>
        <end position="36"/>
    </location>
</feature>
<feature type="compositionally biased region" description="Basic and acidic residues" evidence="1">
    <location>
        <begin position="59"/>
        <end position="73"/>
    </location>
</feature>
<keyword evidence="2" id="KW-0812">Transmembrane</keyword>
<feature type="transmembrane region" description="Helical" evidence="2">
    <location>
        <begin position="118"/>
        <end position="143"/>
    </location>
</feature>
<keyword evidence="2" id="KW-1133">Transmembrane helix</keyword>
<keyword evidence="4" id="KW-1185">Reference proteome</keyword>
<feature type="compositionally biased region" description="Basic and acidic residues" evidence="1">
    <location>
        <begin position="81"/>
        <end position="90"/>
    </location>
</feature>
<protein>
    <submittedName>
        <fullName evidence="3">Uncharacterized protein</fullName>
    </submittedName>
</protein>
<dbReference type="AlphaFoldDB" id="A0A841AH06"/>
<feature type="transmembrane region" description="Helical" evidence="2">
    <location>
        <begin position="172"/>
        <end position="192"/>
    </location>
</feature>
<feature type="transmembrane region" description="Helical" evidence="2">
    <location>
        <begin position="199"/>
        <end position="218"/>
    </location>
</feature>
<feature type="transmembrane region" description="Helical" evidence="2">
    <location>
        <begin position="340"/>
        <end position="363"/>
    </location>
</feature>
<evidence type="ECO:0000256" key="1">
    <source>
        <dbReference type="SAM" id="MobiDB-lite"/>
    </source>
</evidence>
<organism evidence="3 4">
    <name type="scientific">Brachybacterium aquaticum</name>
    <dbReference type="NCBI Taxonomy" id="1432564"/>
    <lineage>
        <taxon>Bacteria</taxon>
        <taxon>Bacillati</taxon>
        <taxon>Actinomycetota</taxon>
        <taxon>Actinomycetes</taxon>
        <taxon>Micrococcales</taxon>
        <taxon>Dermabacteraceae</taxon>
        <taxon>Brachybacterium</taxon>
    </lineage>
</organism>
<comment type="caution">
    <text evidence="3">The sequence shown here is derived from an EMBL/GenBank/DDBJ whole genome shotgun (WGS) entry which is preliminary data.</text>
</comment>
<evidence type="ECO:0000313" key="3">
    <source>
        <dbReference type="EMBL" id="MBB5833217.1"/>
    </source>
</evidence>
<proteinExistence type="predicted"/>
<dbReference type="EMBL" id="JACHLZ010000001">
    <property type="protein sequence ID" value="MBB5833217.1"/>
    <property type="molecule type" value="Genomic_DNA"/>
</dbReference>
<evidence type="ECO:0000313" key="4">
    <source>
        <dbReference type="Proteomes" id="UP000588158"/>
    </source>
</evidence>
<keyword evidence="2" id="KW-0472">Membrane</keyword>
<reference evidence="3 4" key="1">
    <citation type="submission" date="2020-08" db="EMBL/GenBank/DDBJ databases">
        <title>Sequencing the genomes of 1000 actinobacteria strains.</title>
        <authorList>
            <person name="Klenk H.-P."/>
        </authorList>
    </citation>
    <scope>NUCLEOTIDE SEQUENCE [LARGE SCALE GENOMIC DNA]</scope>
    <source>
        <strain evidence="3 4">DSM 28796</strain>
    </source>
</reference>
<gene>
    <name evidence="3" type="ORF">HNR70_003030</name>
</gene>
<feature type="transmembrane region" description="Helical" evidence="2">
    <location>
        <begin position="270"/>
        <end position="289"/>
    </location>
</feature>
<evidence type="ECO:0000256" key="2">
    <source>
        <dbReference type="SAM" id="Phobius"/>
    </source>
</evidence>
<feature type="transmembrane region" description="Helical" evidence="2">
    <location>
        <begin position="309"/>
        <end position="328"/>
    </location>
</feature>
<feature type="transmembrane region" description="Helical" evidence="2">
    <location>
        <begin position="238"/>
        <end position="258"/>
    </location>
</feature>
<accession>A0A841AH06</accession>